<evidence type="ECO:0000256" key="3">
    <source>
        <dbReference type="SAM" id="MobiDB-lite"/>
    </source>
</evidence>
<dbReference type="Proteomes" id="UP000054350">
    <property type="component" value="Unassembled WGS sequence"/>
</dbReference>
<evidence type="ECO:0000313" key="5">
    <source>
        <dbReference type="Proteomes" id="UP000054350"/>
    </source>
</evidence>
<accession>A0A0L0SBF6</accession>
<dbReference type="PANTHER" id="PTHR45339:SF1">
    <property type="entry name" value="HYBRID SIGNAL TRANSDUCTION HISTIDINE KINASE J"/>
    <property type="match status" value="1"/>
</dbReference>
<reference evidence="4 5" key="1">
    <citation type="submission" date="2009-11" db="EMBL/GenBank/DDBJ databases">
        <title>Annotation of Allomyces macrogynus ATCC 38327.</title>
        <authorList>
            <consortium name="The Broad Institute Genome Sequencing Platform"/>
            <person name="Russ C."/>
            <person name="Cuomo C."/>
            <person name="Burger G."/>
            <person name="Gray M.W."/>
            <person name="Holland P.W.H."/>
            <person name="King N."/>
            <person name="Lang F.B.F."/>
            <person name="Roger A.J."/>
            <person name="Ruiz-Trillo I."/>
            <person name="Young S.K."/>
            <person name="Zeng Q."/>
            <person name="Gargeya S."/>
            <person name="Fitzgerald M."/>
            <person name="Haas B."/>
            <person name="Abouelleil A."/>
            <person name="Alvarado L."/>
            <person name="Arachchi H.M."/>
            <person name="Berlin A."/>
            <person name="Chapman S.B."/>
            <person name="Gearin G."/>
            <person name="Goldberg J."/>
            <person name="Griggs A."/>
            <person name="Gujja S."/>
            <person name="Hansen M."/>
            <person name="Heiman D."/>
            <person name="Howarth C."/>
            <person name="Larimer J."/>
            <person name="Lui A."/>
            <person name="MacDonald P.J.P."/>
            <person name="McCowen C."/>
            <person name="Montmayeur A."/>
            <person name="Murphy C."/>
            <person name="Neiman D."/>
            <person name="Pearson M."/>
            <person name="Priest M."/>
            <person name="Roberts A."/>
            <person name="Saif S."/>
            <person name="Shea T."/>
            <person name="Sisk P."/>
            <person name="Stolte C."/>
            <person name="Sykes S."/>
            <person name="Wortman J."/>
            <person name="Nusbaum C."/>
            <person name="Birren B."/>
        </authorList>
    </citation>
    <scope>NUCLEOTIDE SEQUENCE [LARGE SCALE GENOMIC DNA]</scope>
    <source>
        <strain evidence="4 5">ATCC 38327</strain>
    </source>
</reference>
<organism evidence="4 5">
    <name type="scientific">Allomyces macrogynus (strain ATCC 38327)</name>
    <name type="common">Allomyces javanicus var. macrogynus</name>
    <dbReference type="NCBI Taxonomy" id="578462"/>
    <lineage>
        <taxon>Eukaryota</taxon>
        <taxon>Fungi</taxon>
        <taxon>Fungi incertae sedis</taxon>
        <taxon>Blastocladiomycota</taxon>
        <taxon>Blastocladiomycetes</taxon>
        <taxon>Blastocladiales</taxon>
        <taxon>Blastocladiaceae</taxon>
        <taxon>Allomyces</taxon>
    </lineage>
</organism>
<keyword evidence="2" id="KW-0902">Two-component regulatory system</keyword>
<evidence type="ECO:0000256" key="2">
    <source>
        <dbReference type="ARBA" id="ARBA00023012"/>
    </source>
</evidence>
<dbReference type="InterPro" id="IPR011006">
    <property type="entry name" value="CheY-like_superfamily"/>
</dbReference>
<dbReference type="Gene3D" id="3.40.50.2300">
    <property type="match status" value="1"/>
</dbReference>
<name>A0A0L0SBF6_ALLM3</name>
<dbReference type="GO" id="GO:0000160">
    <property type="term" value="P:phosphorelay signal transduction system"/>
    <property type="evidence" value="ECO:0007669"/>
    <property type="project" value="UniProtKB-KW"/>
</dbReference>
<feature type="region of interest" description="Disordered" evidence="3">
    <location>
        <begin position="26"/>
        <end position="61"/>
    </location>
</feature>
<evidence type="ECO:0000256" key="1">
    <source>
        <dbReference type="ARBA" id="ARBA00022553"/>
    </source>
</evidence>
<evidence type="ECO:0000313" key="4">
    <source>
        <dbReference type="EMBL" id="KNE59893.1"/>
    </source>
</evidence>
<keyword evidence="5" id="KW-1185">Reference proteome</keyword>
<protein>
    <recommendedName>
        <fullName evidence="6">Response regulatory domain-containing protein</fullName>
    </recommendedName>
</protein>
<dbReference type="PANTHER" id="PTHR45339">
    <property type="entry name" value="HYBRID SIGNAL TRANSDUCTION HISTIDINE KINASE J"/>
    <property type="match status" value="1"/>
</dbReference>
<reference evidence="5" key="2">
    <citation type="submission" date="2009-11" db="EMBL/GenBank/DDBJ databases">
        <title>The Genome Sequence of Allomyces macrogynus strain ATCC 38327.</title>
        <authorList>
            <consortium name="The Broad Institute Genome Sequencing Platform"/>
            <person name="Russ C."/>
            <person name="Cuomo C."/>
            <person name="Shea T."/>
            <person name="Young S.K."/>
            <person name="Zeng Q."/>
            <person name="Koehrsen M."/>
            <person name="Haas B."/>
            <person name="Borodovsky M."/>
            <person name="Guigo R."/>
            <person name="Alvarado L."/>
            <person name="Berlin A."/>
            <person name="Borenstein D."/>
            <person name="Chen Z."/>
            <person name="Engels R."/>
            <person name="Freedman E."/>
            <person name="Gellesch M."/>
            <person name="Goldberg J."/>
            <person name="Griggs A."/>
            <person name="Gujja S."/>
            <person name="Heiman D."/>
            <person name="Hepburn T."/>
            <person name="Howarth C."/>
            <person name="Jen D."/>
            <person name="Larson L."/>
            <person name="Lewis B."/>
            <person name="Mehta T."/>
            <person name="Park D."/>
            <person name="Pearson M."/>
            <person name="Roberts A."/>
            <person name="Saif S."/>
            <person name="Shenoy N."/>
            <person name="Sisk P."/>
            <person name="Stolte C."/>
            <person name="Sykes S."/>
            <person name="Walk T."/>
            <person name="White J."/>
            <person name="Yandava C."/>
            <person name="Burger G."/>
            <person name="Gray M.W."/>
            <person name="Holland P.W.H."/>
            <person name="King N."/>
            <person name="Lang F.B.F."/>
            <person name="Roger A.J."/>
            <person name="Ruiz-Trillo I."/>
            <person name="Lander E."/>
            <person name="Nusbaum C."/>
        </authorList>
    </citation>
    <scope>NUCLEOTIDE SEQUENCE [LARGE SCALE GENOMIC DNA]</scope>
    <source>
        <strain evidence="5">ATCC 38327</strain>
    </source>
</reference>
<gene>
    <name evidence="4" type="ORF">AMAG_18439</name>
</gene>
<dbReference type="eggNOG" id="KOG0519">
    <property type="taxonomic scope" value="Eukaryota"/>
</dbReference>
<dbReference type="STRING" id="578462.A0A0L0SBF6"/>
<dbReference type="OrthoDB" id="21225at2759"/>
<proteinExistence type="predicted"/>
<sequence length="209" mass="21153">MDSVVSTSSLGGSMDVPQAPAHAIHRRMIPPPPVPKGAGSAPTPPAPAPTKRNPSTTSTAMVATAPRRAAATASFPLAARVLPRRILTTFLRQRGVAHCAASTGADAVAQYAAWALPLVLMDFQLAVGMDGLEATRQTRAVESAGGATRSPRAVIVALSAGAAEANRRAALATGIVEWACMQAIIGHGAAGGRAGAAEQGEEQPGRIDA</sequence>
<dbReference type="VEuPathDB" id="FungiDB:AMAG_18439"/>
<dbReference type="EMBL" id="GG745335">
    <property type="protein sequence ID" value="KNE59893.1"/>
    <property type="molecule type" value="Genomic_DNA"/>
</dbReference>
<dbReference type="AlphaFoldDB" id="A0A0L0SBF6"/>
<keyword evidence="1" id="KW-0597">Phosphoprotein</keyword>
<evidence type="ECO:0008006" key="6">
    <source>
        <dbReference type="Google" id="ProtNLM"/>
    </source>
</evidence>
<dbReference type="SUPFAM" id="SSF52172">
    <property type="entry name" value="CheY-like"/>
    <property type="match status" value="1"/>
</dbReference>